<proteinExistence type="predicted"/>
<dbReference type="AlphaFoldDB" id="A0A1I7SEU4"/>
<name>A0A1I7SEU4_BURXY</name>
<reference evidence="3" key="1">
    <citation type="submission" date="2016-11" db="UniProtKB">
        <authorList>
            <consortium name="WormBaseParasite"/>
        </authorList>
    </citation>
    <scope>IDENTIFICATION</scope>
</reference>
<feature type="compositionally biased region" description="Polar residues" evidence="1">
    <location>
        <begin position="68"/>
        <end position="77"/>
    </location>
</feature>
<organism evidence="2 3">
    <name type="scientific">Bursaphelenchus xylophilus</name>
    <name type="common">Pinewood nematode worm</name>
    <name type="synonym">Aphelenchoides xylophilus</name>
    <dbReference type="NCBI Taxonomy" id="6326"/>
    <lineage>
        <taxon>Eukaryota</taxon>
        <taxon>Metazoa</taxon>
        <taxon>Ecdysozoa</taxon>
        <taxon>Nematoda</taxon>
        <taxon>Chromadorea</taxon>
        <taxon>Rhabditida</taxon>
        <taxon>Tylenchina</taxon>
        <taxon>Tylenchomorpha</taxon>
        <taxon>Aphelenchoidea</taxon>
        <taxon>Aphelenchoididae</taxon>
        <taxon>Bursaphelenchus</taxon>
    </lineage>
</organism>
<accession>A0A1I7SEU4</accession>
<evidence type="ECO:0000313" key="3">
    <source>
        <dbReference type="WBParaSite" id="BXY_1155400.1"/>
    </source>
</evidence>
<feature type="region of interest" description="Disordered" evidence="1">
    <location>
        <begin position="65"/>
        <end position="114"/>
    </location>
</feature>
<protein>
    <submittedName>
        <fullName evidence="3">Uncharacterized protein</fullName>
    </submittedName>
</protein>
<feature type="compositionally biased region" description="Polar residues" evidence="1">
    <location>
        <begin position="131"/>
        <end position="140"/>
    </location>
</feature>
<feature type="region of interest" description="Disordered" evidence="1">
    <location>
        <begin position="131"/>
        <end position="155"/>
    </location>
</feature>
<evidence type="ECO:0000256" key="1">
    <source>
        <dbReference type="SAM" id="MobiDB-lite"/>
    </source>
</evidence>
<dbReference type="eggNOG" id="KOG3542">
    <property type="taxonomic scope" value="Eukaryota"/>
</dbReference>
<sequence>MNGAGTVRKAMNGANSINGTVKSLGNLSRKKLYEQTLMRRKVKTYLTEMPVIDNENELDQLSAACEPGQSTAGQSSVPLARRRVPSPTPSSLSSQSNQSDQNKKFFQQHPKFGVESPQAIQKMLSLVQNSKIKPNASQSPLIPPKKPSSTFSTNTLKRIPSFGAAKAEANAEEN</sequence>
<dbReference type="Proteomes" id="UP000095284">
    <property type="component" value="Unplaced"/>
</dbReference>
<dbReference type="WBParaSite" id="BXY_1155400.1">
    <property type="protein sequence ID" value="BXY_1155400.1"/>
    <property type="gene ID" value="BXY_1155400"/>
</dbReference>
<evidence type="ECO:0000313" key="2">
    <source>
        <dbReference type="Proteomes" id="UP000095284"/>
    </source>
</evidence>
<feature type="compositionally biased region" description="Low complexity" evidence="1">
    <location>
        <begin position="89"/>
        <end position="100"/>
    </location>
</feature>